<accession>A0ABD3PXF8</accession>
<feature type="compositionally biased region" description="Basic and acidic residues" evidence="2">
    <location>
        <begin position="454"/>
        <end position="464"/>
    </location>
</feature>
<feature type="region of interest" description="Disordered" evidence="2">
    <location>
        <begin position="410"/>
        <end position="429"/>
    </location>
</feature>
<dbReference type="AlphaFoldDB" id="A0ABD3PXF8"/>
<feature type="region of interest" description="Disordered" evidence="2">
    <location>
        <begin position="449"/>
        <end position="468"/>
    </location>
</feature>
<reference evidence="4 5" key="1">
    <citation type="journal article" date="2020" name="G3 (Bethesda)">
        <title>Improved Reference Genome for Cyclotella cryptica CCMP332, a Model for Cell Wall Morphogenesis, Salinity Adaptation, and Lipid Production in Diatoms (Bacillariophyta).</title>
        <authorList>
            <person name="Roberts W.R."/>
            <person name="Downey K.M."/>
            <person name="Ruck E.C."/>
            <person name="Traller J.C."/>
            <person name="Alverson A.J."/>
        </authorList>
    </citation>
    <scope>NUCLEOTIDE SEQUENCE [LARGE SCALE GENOMIC DNA]</scope>
    <source>
        <strain evidence="4 5">CCMP332</strain>
    </source>
</reference>
<dbReference type="InterPro" id="IPR000426">
    <property type="entry name" value="Proteasome_asu_N"/>
</dbReference>
<dbReference type="GO" id="GO:0000502">
    <property type="term" value="C:proteasome complex"/>
    <property type="evidence" value="ECO:0007669"/>
    <property type="project" value="UniProtKB-KW"/>
</dbReference>
<dbReference type="PANTHER" id="PTHR11599">
    <property type="entry name" value="PROTEASOME SUBUNIT ALPHA/BETA"/>
    <property type="match status" value="1"/>
</dbReference>
<dbReference type="InterPro" id="IPR001353">
    <property type="entry name" value="Proteasome_sua/b"/>
</dbReference>
<dbReference type="Pfam" id="PF10584">
    <property type="entry name" value="Proteasome_A_N"/>
    <property type="match status" value="1"/>
</dbReference>
<evidence type="ECO:0000313" key="5">
    <source>
        <dbReference type="Proteomes" id="UP001516023"/>
    </source>
</evidence>
<dbReference type="SMART" id="SM00948">
    <property type="entry name" value="Proteasome_A_N"/>
    <property type="match status" value="1"/>
</dbReference>
<organism evidence="4 5">
    <name type="scientific">Cyclotella cryptica</name>
    <dbReference type="NCBI Taxonomy" id="29204"/>
    <lineage>
        <taxon>Eukaryota</taxon>
        <taxon>Sar</taxon>
        <taxon>Stramenopiles</taxon>
        <taxon>Ochrophyta</taxon>
        <taxon>Bacillariophyta</taxon>
        <taxon>Coscinodiscophyceae</taxon>
        <taxon>Thalassiosirophycidae</taxon>
        <taxon>Stephanodiscales</taxon>
        <taxon>Stephanodiscaceae</taxon>
        <taxon>Cyclotella</taxon>
    </lineage>
</organism>
<dbReference type="Gene3D" id="3.60.20.10">
    <property type="entry name" value="Glutamine Phosphoribosylpyrophosphate, subunit 1, domain 1"/>
    <property type="match status" value="1"/>
</dbReference>
<gene>
    <name evidence="4" type="ORF">HJC23_009415</name>
</gene>
<sequence>MSIDGQQLLFMAEYLFKLHQYFVNKTSLLDMLAARSQAPNVSWAPIYQICCVVSWGRFSASIHTTRATLTLFPSGHHTFCTIQAKMWQITLIIPTLLLVTPPLQATAARSIAARRIRNPNASSTSDRYDRSITTFSPEGRLLQLEYALIAAQERGAGLTVCVEWEGIVVLAFPSSDDESALHWDVSEDEIPSSDIAHETSLLSPPNVNMEHNPSHNTKIHRLSPTHLLLTSGLAGDSRAIASAFRRLISSWTHINYGETISVREVARELGIVRHGIGLRPGARVLGVVGVIIGLEDVEYDGRGSFGKNLAQSNLGVEVRMYKSLPGGTIDRCNICCTGGGADSYGRIARNDAMDTLSQIISSCDANLSVFLSDGRVESETADVFIGNIQAVKENELERIIEEVGKVTLKYHPHSEPEDGDSADKTVTSEGRKTASVDIWVIRASPKSSTLGHTLSEKSESKHNDVTSNVGIGERTTTEISADVMSKNYRLGPAFVSPHRLLGEASLDLRYARRVSFEQLSEAVESLIHKNAKL</sequence>
<dbReference type="PROSITE" id="PS00388">
    <property type="entry name" value="PROTEASOME_ALPHA_1"/>
    <property type="match status" value="1"/>
</dbReference>
<dbReference type="EMBL" id="JABMIG020000099">
    <property type="protein sequence ID" value="KAL3792687.1"/>
    <property type="molecule type" value="Genomic_DNA"/>
</dbReference>
<proteinExistence type="predicted"/>
<dbReference type="Pfam" id="PF00227">
    <property type="entry name" value="Proteasome"/>
    <property type="match status" value="1"/>
</dbReference>
<evidence type="ECO:0000313" key="4">
    <source>
        <dbReference type="EMBL" id="KAL3792687.1"/>
    </source>
</evidence>
<protein>
    <recommendedName>
        <fullName evidence="3">Proteasome alpha-type subunits domain-containing protein</fullName>
    </recommendedName>
</protein>
<dbReference type="InterPro" id="IPR050115">
    <property type="entry name" value="Proteasome_alpha"/>
</dbReference>
<dbReference type="SUPFAM" id="SSF56235">
    <property type="entry name" value="N-terminal nucleophile aminohydrolases (Ntn hydrolases)"/>
    <property type="match status" value="2"/>
</dbReference>
<name>A0ABD3PXF8_9STRA</name>
<comment type="caution">
    <text evidence="4">The sequence shown here is derived from an EMBL/GenBank/DDBJ whole genome shotgun (WGS) entry which is preliminary data.</text>
</comment>
<feature type="domain" description="Proteasome alpha-type subunits" evidence="3">
    <location>
        <begin position="128"/>
        <end position="150"/>
    </location>
</feature>
<dbReference type="Proteomes" id="UP001516023">
    <property type="component" value="Unassembled WGS sequence"/>
</dbReference>
<keyword evidence="1" id="KW-0647">Proteasome</keyword>
<evidence type="ECO:0000259" key="3">
    <source>
        <dbReference type="PROSITE" id="PS00388"/>
    </source>
</evidence>
<evidence type="ECO:0000256" key="2">
    <source>
        <dbReference type="SAM" id="MobiDB-lite"/>
    </source>
</evidence>
<keyword evidence="5" id="KW-1185">Reference proteome</keyword>
<evidence type="ECO:0000256" key="1">
    <source>
        <dbReference type="ARBA" id="ARBA00022942"/>
    </source>
</evidence>
<dbReference type="InterPro" id="IPR029055">
    <property type="entry name" value="Ntn_hydrolases_N"/>
</dbReference>